<keyword evidence="2" id="KW-1185">Reference proteome</keyword>
<sequence length="41" mass="4458">MSMLSESGYSRRGFYGVVEADGDGSARVVGRLAGEFQEAWE</sequence>
<evidence type="ECO:0000313" key="2">
    <source>
        <dbReference type="Proteomes" id="UP000324222"/>
    </source>
</evidence>
<reference evidence="1 2" key="1">
    <citation type="submission" date="2019-05" db="EMBL/GenBank/DDBJ databases">
        <title>Another draft genome of Portunus trituberculatus and its Hox gene families provides insights of decapod evolution.</title>
        <authorList>
            <person name="Jeong J.-H."/>
            <person name="Song I."/>
            <person name="Kim S."/>
            <person name="Choi T."/>
            <person name="Kim D."/>
            <person name="Ryu S."/>
            <person name="Kim W."/>
        </authorList>
    </citation>
    <scope>NUCLEOTIDE SEQUENCE [LARGE SCALE GENOMIC DNA]</scope>
    <source>
        <tissue evidence="1">Muscle</tissue>
    </source>
</reference>
<gene>
    <name evidence="1" type="ORF">E2C01_067729</name>
</gene>
<proteinExistence type="predicted"/>
<comment type="caution">
    <text evidence="1">The sequence shown here is derived from an EMBL/GenBank/DDBJ whole genome shotgun (WGS) entry which is preliminary data.</text>
</comment>
<organism evidence="1 2">
    <name type="scientific">Portunus trituberculatus</name>
    <name type="common">Swimming crab</name>
    <name type="synonym">Neptunus trituberculatus</name>
    <dbReference type="NCBI Taxonomy" id="210409"/>
    <lineage>
        <taxon>Eukaryota</taxon>
        <taxon>Metazoa</taxon>
        <taxon>Ecdysozoa</taxon>
        <taxon>Arthropoda</taxon>
        <taxon>Crustacea</taxon>
        <taxon>Multicrustacea</taxon>
        <taxon>Malacostraca</taxon>
        <taxon>Eumalacostraca</taxon>
        <taxon>Eucarida</taxon>
        <taxon>Decapoda</taxon>
        <taxon>Pleocyemata</taxon>
        <taxon>Brachyura</taxon>
        <taxon>Eubrachyura</taxon>
        <taxon>Portunoidea</taxon>
        <taxon>Portunidae</taxon>
        <taxon>Portuninae</taxon>
        <taxon>Portunus</taxon>
    </lineage>
</organism>
<dbReference type="Proteomes" id="UP000324222">
    <property type="component" value="Unassembled WGS sequence"/>
</dbReference>
<dbReference type="EMBL" id="VSRR010036712">
    <property type="protein sequence ID" value="MPC73401.1"/>
    <property type="molecule type" value="Genomic_DNA"/>
</dbReference>
<evidence type="ECO:0000313" key="1">
    <source>
        <dbReference type="EMBL" id="MPC73401.1"/>
    </source>
</evidence>
<dbReference type="AlphaFoldDB" id="A0A5B7HKK9"/>
<protein>
    <submittedName>
        <fullName evidence="1">Uncharacterized protein</fullName>
    </submittedName>
</protein>
<name>A0A5B7HKK9_PORTR</name>
<accession>A0A5B7HKK9</accession>